<evidence type="ECO:0000313" key="2">
    <source>
        <dbReference type="Proteomes" id="UP000254209"/>
    </source>
</evidence>
<accession>A0A376BKC2</accession>
<name>A0A376BKC2_9NEIS</name>
<gene>
    <name evidence="1" type="ORF">NCTC10283_00164</name>
</gene>
<protein>
    <recommendedName>
        <fullName evidence="3">Antitoxin</fullName>
    </recommendedName>
</protein>
<proteinExistence type="predicted"/>
<dbReference type="AlphaFoldDB" id="A0A376BKC2"/>
<reference evidence="1 2" key="1">
    <citation type="submission" date="2018-06" db="EMBL/GenBank/DDBJ databases">
        <authorList>
            <consortium name="Pathogen Informatics"/>
            <person name="Doyle S."/>
        </authorList>
    </citation>
    <scope>NUCLEOTIDE SEQUENCE [LARGE SCALE GENOMIC DNA]</scope>
    <source>
        <strain evidence="1 2">NCTC10283</strain>
    </source>
</reference>
<evidence type="ECO:0000313" key="1">
    <source>
        <dbReference type="EMBL" id="SSY70100.1"/>
    </source>
</evidence>
<keyword evidence="2" id="KW-1185">Reference proteome</keyword>
<dbReference type="STRING" id="1120980.GCA_000745955_01699"/>
<organism evidence="1 2">
    <name type="scientific">Alysiella crassa</name>
    <dbReference type="NCBI Taxonomy" id="153491"/>
    <lineage>
        <taxon>Bacteria</taxon>
        <taxon>Pseudomonadati</taxon>
        <taxon>Pseudomonadota</taxon>
        <taxon>Betaproteobacteria</taxon>
        <taxon>Neisseriales</taxon>
        <taxon>Neisseriaceae</taxon>
        <taxon>Alysiella</taxon>
    </lineage>
</organism>
<evidence type="ECO:0008006" key="3">
    <source>
        <dbReference type="Google" id="ProtNLM"/>
    </source>
</evidence>
<dbReference type="Proteomes" id="UP000254209">
    <property type="component" value="Unassembled WGS sequence"/>
</dbReference>
<dbReference type="EMBL" id="UFSO01000002">
    <property type="protein sequence ID" value="SSY70100.1"/>
    <property type="molecule type" value="Genomic_DNA"/>
</dbReference>
<dbReference type="RefSeq" id="WP_034293712.1">
    <property type="nucleotide sequence ID" value="NZ_CP091519.2"/>
</dbReference>
<sequence>MIIDLPLHIEQMIVHEAQKQGVSVAELIMQKFKPDYPKGDIRRLKGIVKTEKVASIDEINQAIELGAVYGE</sequence>
<dbReference type="OrthoDB" id="6647900at2"/>